<proteinExistence type="predicted"/>
<accession>A0A6B9XVH7</accession>
<evidence type="ECO:0000313" key="1">
    <source>
        <dbReference type="EMBL" id="QHR90192.1"/>
    </source>
</evidence>
<reference evidence="1" key="1">
    <citation type="submission" date="2019-03" db="EMBL/GenBank/DDBJ databases">
        <title>Largest Complete Mitochondrial Genome of a Gymnosperm, Sitka Spruce (Picea sitchensis), Indicates Complex Physical Structure.</title>
        <authorList>
            <person name="Jackman S.D."/>
            <person name="Coombe L."/>
            <person name="Warren R."/>
            <person name="Kirk H."/>
            <person name="Trinh E."/>
            <person name="McLeod T."/>
            <person name="Pleasance S."/>
            <person name="Pandoh P."/>
            <person name="Zhao Y."/>
            <person name="Coope R."/>
            <person name="Bousquet J."/>
            <person name="Bohlmann J.C."/>
            <person name="Jones S.J.M."/>
            <person name="Birol I."/>
        </authorList>
    </citation>
    <scope>NUCLEOTIDE SEQUENCE</scope>
    <source>
        <strain evidence="1">Q903</strain>
    </source>
</reference>
<dbReference type="EMBL" id="MK697699">
    <property type="protein sequence ID" value="QHR90192.1"/>
    <property type="molecule type" value="Genomic_DNA"/>
</dbReference>
<name>A0A6B9XVH7_PICSI</name>
<sequence length="54" mass="6353">MELWLASYLGWLLDPDSVLHIYPVIIRKVIPYLPEKIRARRNDSILQACMKAEL</sequence>
<keyword evidence="1" id="KW-0496">Mitochondrion</keyword>
<organism evidence="1">
    <name type="scientific">Picea sitchensis</name>
    <name type="common">Sitka spruce</name>
    <name type="synonym">Pinus sitchensis</name>
    <dbReference type="NCBI Taxonomy" id="3332"/>
    <lineage>
        <taxon>Eukaryota</taxon>
        <taxon>Viridiplantae</taxon>
        <taxon>Streptophyta</taxon>
        <taxon>Embryophyta</taxon>
        <taxon>Tracheophyta</taxon>
        <taxon>Spermatophyta</taxon>
        <taxon>Pinopsida</taxon>
        <taxon>Pinidae</taxon>
        <taxon>Conifers I</taxon>
        <taxon>Pinales</taxon>
        <taxon>Pinaceae</taxon>
        <taxon>Picea</taxon>
    </lineage>
</organism>
<dbReference type="AlphaFoldDB" id="A0A6B9XVH7"/>
<gene>
    <name evidence="1" type="primary">orf04238</name>
    <name evidence="1" type="ORF">Q903MT_gene4215</name>
</gene>
<protein>
    <submittedName>
        <fullName evidence="1">Uncharacterized protein</fullName>
    </submittedName>
</protein>
<geneLocation type="mitochondrion" evidence="1"/>